<feature type="transmembrane region" description="Helical" evidence="7">
    <location>
        <begin position="15"/>
        <end position="32"/>
    </location>
</feature>
<feature type="transmembrane region" description="Helical" evidence="7">
    <location>
        <begin position="74"/>
        <end position="95"/>
    </location>
</feature>
<evidence type="ECO:0000256" key="3">
    <source>
        <dbReference type="ARBA" id="ARBA00022475"/>
    </source>
</evidence>
<keyword evidence="5 7" id="KW-1133">Transmembrane helix</keyword>
<organism evidence="9 10">
    <name type="scientific">Hansschlegelia plantiphila</name>
    <dbReference type="NCBI Taxonomy" id="374655"/>
    <lineage>
        <taxon>Bacteria</taxon>
        <taxon>Pseudomonadati</taxon>
        <taxon>Pseudomonadota</taxon>
        <taxon>Alphaproteobacteria</taxon>
        <taxon>Hyphomicrobiales</taxon>
        <taxon>Methylopilaceae</taxon>
        <taxon>Hansschlegelia</taxon>
    </lineage>
</organism>
<feature type="domain" description="MgtC/SapB/SrpB/YhiD N-terminal" evidence="8">
    <location>
        <begin position="18"/>
        <end position="149"/>
    </location>
</feature>
<dbReference type="Proteomes" id="UP001143372">
    <property type="component" value="Unassembled WGS sequence"/>
</dbReference>
<dbReference type="EMBL" id="BSFI01000022">
    <property type="protein sequence ID" value="GLK69581.1"/>
    <property type="molecule type" value="Genomic_DNA"/>
</dbReference>
<evidence type="ECO:0000256" key="2">
    <source>
        <dbReference type="ARBA" id="ARBA00009298"/>
    </source>
</evidence>
<dbReference type="InterPro" id="IPR049177">
    <property type="entry name" value="MgtC_SapB_SrpB_YhiD_N"/>
</dbReference>
<evidence type="ECO:0000256" key="6">
    <source>
        <dbReference type="ARBA" id="ARBA00023136"/>
    </source>
</evidence>
<protein>
    <recommendedName>
        <fullName evidence="7">Protein MgtC</fullName>
    </recommendedName>
</protein>
<keyword evidence="6 7" id="KW-0472">Membrane</keyword>
<gene>
    <name evidence="9" type="ORF">GCM10008179_32190</name>
</gene>
<sequence>MEAFGGVGGFPAENAVRLLAAVLCGVLIGFNRDRKQKAAGVRTLGLVALGACLVSLAALHEPSLHDNADALSRIIQGVLQGVMTGVGFIGAGVILKQDGSMRVRGLTTAAAVWLTAALGIVCALADWTLAAMGVVLALLVLSLPRHVARIFGDTRPDDDYDE</sequence>
<dbReference type="AlphaFoldDB" id="A0A9W6MX15"/>
<evidence type="ECO:0000256" key="7">
    <source>
        <dbReference type="RuleBase" id="RU365041"/>
    </source>
</evidence>
<dbReference type="PRINTS" id="PR01837">
    <property type="entry name" value="MGTCSAPBPROT"/>
</dbReference>
<evidence type="ECO:0000256" key="1">
    <source>
        <dbReference type="ARBA" id="ARBA00004651"/>
    </source>
</evidence>
<keyword evidence="3" id="KW-1003">Cell membrane</keyword>
<feature type="transmembrane region" description="Helical" evidence="7">
    <location>
        <begin position="39"/>
        <end position="59"/>
    </location>
</feature>
<comment type="similarity">
    <text evidence="2 7">Belongs to the MgtC/SapB family.</text>
</comment>
<reference evidence="9" key="1">
    <citation type="journal article" date="2014" name="Int. J. Syst. Evol. Microbiol.">
        <title>Complete genome sequence of Corynebacterium casei LMG S-19264T (=DSM 44701T), isolated from a smear-ripened cheese.</title>
        <authorList>
            <consortium name="US DOE Joint Genome Institute (JGI-PGF)"/>
            <person name="Walter F."/>
            <person name="Albersmeier A."/>
            <person name="Kalinowski J."/>
            <person name="Ruckert C."/>
        </authorList>
    </citation>
    <scope>NUCLEOTIDE SEQUENCE</scope>
    <source>
        <strain evidence="9">VKM B-2347</strain>
    </source>
</reference>
<dbReference type="RefSeq" id="WP_271169799.1">
    <property type="nucleotide sequence ID" value="NZ_BSFI01000022.1"/>
</dbReference>
<evidence type="ECO:0000259" key="8">
    <source>
        <dbReference type="Pfam" id="PF02308"/>
    </source>
</evidence>
<dbReference type="PANTHER" id="PTHR33778:SF1">
    <property type="entry name" value="MAGNESIUM TRANSPORTER YHID-RELATED"/>
    <property type="match status" value="1"/>
</dbReference>
<evidence type="ECO:0000256" key="5">
    <source>
        <dbReference type="ARBA" id="ARBA00022989"/>
    </source>
</evidence>
<dbReference type="Pfam" id="PF02308">
    <property type="entry name" value="MgtC"/>
    <property type="match status" value="1"/>
</dbReference>
<evidence type="ECO:0000256" key="4">
    <source>
        <dbReference type="ARBA" id="ARBA00022692"/>
    </source>
</evidence>
<evidence type="ECO:0000313" key="10">
    <source>
        <dbReference type="Proteomes" id="UP001143372"/>
    </source>
</evidence>
<keyword evidence="7" id="KW-0997">Cell inner membrane</keyword>
<feature type="transmembrane region" description="Helical" evidence="7">
    <location>
        <begin position="107"/>
        <end position="140"/>
    </location>
</feature>
<keyword evidence="10" id="KW-1185">Reference proteome</keyword>
<proteinExistence type="inferred from homology"/>
<evidence type="ECO:0000313" key="9">
    <source>
        <dbReference type="EMBL" id="GLK69581.1"/>
    </source>
</evidence>
<comment type="caution">
    <text evidence="9">The sequence shown here is derived from an EMBL/GenBank/DDBJ whole genome shotgun (WGS) entry which is preliminary data.</text>
</comment>
<name>A0A9W6MX15_9HYPH</name>
<keyword evidence="4 7" id="KW-0812">Transmembrane</keyword>
<comment type="subcellular location">
    <subcellularLocation>
        <location evidence="7">Cell inner membrane</location>
        <topology evidence="7">Multi-pass membrane protein</topology>
    </subcellularLocation>
    <subcellularLocation>
        <location evidence="1">Cell membrane</location>
        <topology evidence="1">Multi-pass membrane protein</topology>
    </subcellularLocation>
</comment>
<dbReference type="PANTHER" id="PTHR33778">
    <property type="entry name" value="PROTEIN MGTC"/>
    <property type="match status" value="1"/>
</dbReference>
<accession>A0A9W6MX15</accession>
<dbReference type="GO" id="GO:0005886">
    <property type="term" value="C:plasma membrane"/>
    <property type="evidence" value="ECO:0007669"/>
    <property type="project" value="UniProtKB-SubCell"/>
</dbReference>
<reference evidence="9" key="2">
    <citation type="submission" date="2023-01" db="EMBL/GenBank/DDBJ databases">
        <authorList>
            <person name="Sun Q."/>
            <person name="Evtushenko L."/>
        </authorList>
    </citation>
    <scope>NUCLEOTIDE SEQUENCE</scope>
    <source>
        <strain evidence="9">VKM B-2347</strain>
    </source>
</reference>
<dbReference type="InterPro" id="IPR003416">
    <property type="entry name" value="MgtC/SapB/SrpB/YhiD_fam"/>
</dbReference>